<feature type="signal peptide" evidence="1">
    <location>
        <begin position="1"/>
        <end position="24"/>
    </location>
</feature>
<feature type="domain" description="WAP" evidence="2">
    <location>
        <begin position="53"/>
        <end position="97"/>
    </location>
</feature>
<evidence type="ECO:0000259" key="2">
    <source>
        <dbReference type="Pfam" id="PF00095"/>
    </source>
</evidence>
<dbReference type="Proteomes" id="UP000747542">
    <property type="component" value="Unassembled WGS sequence"/>
</dbReference>
<keyword evidence="4" id="KW-1185">Reference proteome</keyword>
<keyword evidence="1" id="KW-0732">Signal</keyword>
<dbReference type="InterPro" id="IPR008197">
    <property type="entry name" value="WAP_dom"/>
</dbReference>
<sequence>MTCYTTKPFSLLLLLLVLMVMTRAGPACKKICKNRYGREVCCDSALSGGSSGCPPMPRIYVDCKDPYIMVKHMEVKSCSDDSDCRKNEKCCLDICEFGSRICMPGKRNTYYLVP</sequence>
<proteinExistence type="predicted"/>
<dbReference type="GO" id="GO:0030414">
    <property type="term" value="F:peptidase inhibitor activity"/>
    <property type="evidence" value="ECO:0007669"/>
    <property type="project" value="InterPro"/>
</dbReference>
<evidence type="ECO:0000313" key="3">
    <source>
        <dbReference type="EMBL" id="KAG7155476.1"/>
    </source>
</evidence>
<reference evidence="3" key="1">
    <citation type="journal article" date="2021" name="Sci. Adv.">
        <title>The American lobster genome reveals insights on longevity, neural, and immune adaptations.</title>
        <authorList>
            <person name="Polinski J.M."/>
            <person name="Zimin A.V."/>
            <person name="Clark K.F."/>
            <person name="Kohn A.B."/>
            <person name="Sadowski N."/>
            <person name="Timp W."/>
            <person name="Ptitsyn A."/>
            <person name="Khanna P."/>
            <person name="Romanova D.Y."/>
            <person name="Williams P."/>
            <person name="Greenwood S.J."/>
            <person name="Moroz L.L."/>
            <person name="Walt D.R."/>
            <person name="Bodnar A.G."/>
        </authorList>
    </citation>
    <scope>NUCLEOTIDE SEQUENCE</scope>
    <source>
        <strain evidence="3">GMGI-L3</strain>
    </source>
</reference>
<name>A0A8J5JD92_HOMAM</name>
<dbReference type="Pfam" id="PF00095">
    <property type="entry name" value="WAP"/>
    <property type="match status" value="1"/>
</dbReference>
<feature type="chain" id="PRO_5035274324" evidence="1">
    <location>
        <begin position="25"/>
        <end position="114"/>
    </location>
</feature>
<organism evidence="3 4">
    <name type="scientific">Homarus americanus</name>
    <name type="common">American lobster</name>
    <dbReference type="NCBI Taxonomy" id="6706"/>
    <lineage>
        <taxon>Eukaryota</taxon>
        <taxon>Metazoa</taxon>
        <taxon>Ecdysozoa</taxon>
        <taxon>Arthropoda</taxon>
        <taxon>Crustacea</taxon>
        <taxon>Multicrustacea</taxon>
        <taxon>Malacostraca</taxon>
        <taxon>Eumalacostraca</taxon>
        <taxon>Eucarida</taxon>
        <taxon>Decapoda</taxon>
        <taxon>Pleocyemata</taxon>
        <taxon>Astacidea</taxon>
        <taxon>Nephropoidea</taxon>
        <taxon>Nephropidae</taxon>
        <taxon>Homarus</taxon>
    </lineage>
</organism>
<gene>
    <name evidence="3" type="ORF">Hamer_G021219</name>
</gene>
<accession>A0A8J5JD92</accession>
<dbReference type="OrthoDB" id="6370919at2759"/>
<dbReference type="GO" id="GO:0005576">
    <property type="term" value="C:extracellular region"/>
    <property type="evidence" value="ECO:0007669"/>
    <property type="project" value="InterPro"/>
</dbReference>
<dbReference type="AlphaFoldDB" id="A0A8J5JD92"/>
<evidence type="ECO:0000256" key="1">
    <source>
        <dbReference type="SAM" id="SignalP"/>
    </source>
</evidence>
<dbReference type="EMBL" id="JAHLQT010041527">
    <property type="protein sequence ID" value="KAG7155476.1"/>
    <property type="molecule type" value="Genomic_DNA"/>
</dbReference>
<comment type="caution">
    <text evidence="3">The sequence shown here is derived from an EMBL/GenBank/DDBJ whole genome shotgun (WGS) entry which is preliminary data.</text>
</comment>
<evidence type="ECO:0000313" key="4">
    <source>
        <dbReference type="Proteomes" id="UP000747542"/>
    </source>
</evidence>
<protein>
    <submittedName>
        <fullName evidence="3">Putative crustin-like antimicrobial peptide 18</fullName>
    </submittedName>
</protein>